<sequence>MALVFTITPSIQRAVVVINRVPSSKFPLLLSRILQKLHLKDERTFSEDEEDRLQSALALSDDELQLVLETCEFFLHQAAYHAAKPTVLSQQLSKLSLDEDKVEAIVDAWQSGAKQVIEQLRQQQMLPKRLDDIHWALSLEMATKQESRLKEANACLQLTLRDDQTRSLDKVSLEMNHEELYDFYNQLETIQTQIDSLS</sequence>
<dbReference type="EMBL" id="AMQN01008672">
    <property type="status" value="NOT_ANNOTATED_CDS"/>
    <property type="molecule type" value="Genomic_DNA"/>
</dbReference>
<proteinExistence type="predicted"/>
<dbReference type="PANTHER" id="PTHR12333">
    <property type="entry name" value="COMM DOMAIN CONTAINING PROTEIN 10"/>
    <property type="match status" value="1"/>
</dbReference>
<dbReference type="InterPro" id="IPR037361">
    <property type="entry name" value="COMMD10"/>
</dbReference>
<reference evidence="2 4" key="2">
    <citation type="journal article" date="2013" name="Nature">
        <title>Insights into bilaterian evolution from three spiralian genomes.</title>
        <authorList>
            <person name="Simakov O."/>
            <person name="Marletaz F."/>
            <person name="Cho S.J."/>
            <person name="Edsinger-Gonzales E."/>
            <person name="Havlak P."/>
            <person name="Hellsten U."/>
            <person name="Kuo D.H."/>
            <person name="Larsson T."/>
            <person name="Lv J."/>
            <person name="Arendt D."/>
            <person name="Savage R."/>
            <person name="Osoegawa K."/>
            <person name="de Jong P."/>
            <person name="Grimwood J."/>
            <person name="Chapman J.A."/>
            <person name="Shapiro H."/>
            <person name="Aerts A."/>
            <person name="Otillar R.P."/>
            <person name="Terry A.Y."/>
            <person name="Boore J.L."/>
            <person name="Grigoriev I.V."/>
            <person name="Lindberg D.R."/>
            <person name="Seaver E.C."/>
            <person name="Weisblat D.A."/>
            <person name="Putnam N.H."/>
            <person name="Rokhsar D.S."/>
        </authorList>
    </citation>
    <scope>NUCLEOTIDE SEQUENCE</scope>
    <source>
        <strain evidence="2 4">I ESC-2004</strain>
    </source>
</reference>
<reference evidence="3" key="3">
    <citation type="submission" date="2015-06" db="UniProtKB">
        <authorList>
            <consortium name="EnsemblMetazoa"/>
        </authorList>
    </citation>
    <scope>IDENTIFICATION</scope>
</reference>
<reference evidence="4" key="1">
    <citation type="submission" date="2012-12" db="EMBL/GenBank/DDBJ databases">
        <authorList>
            <person name="Hellsten U."/>
            <person name="Grimwood J."/>
            <person name="Chapman J.A."/>
            <person name="Shapiro H."/>
            <person name="Aerts A."/>
            <person name="Otillar R.P."/>
            <person name="Terry A.Y."/>
            <person name="Boore J.L."/>
            <person name="Simakov O."/>
            <person name="Marletaz F."/>
            <person name="Cho S.-J."/>
            <person name="Edsinger-Gonzales E."/>
            <person name="Havlak P."/>
            <person name="Kuo D.-H."/>
            <person name="Larsson T."/>
            <person name="Lv J."/>
            <person name="Arendt D."/>
            <person name="Savage R."/>
            <person name="Osoegawa K."/>
            <person name="de Jong P."/>
            <person name="Lindberg D.R."/>
            <person name="Seaver E.C."/>
            <person name="Weisblat D.A."/>
            <person name="Putnam N.H."/>
            <person name="Grigoriev I.V."/>
            <person name="Rokhsar D.S."/>
        </authorList>
    </citation>
    <scope>NUCLEOTIDE SEQUENCE</scope>
    <source>
        <strain evidence="4">I ESC-2004</strain>
    </source>
</reference>
<evidence type="ECO:0000313" key="3">
    <source>
        <dbReference type="EnsemblMetazoa" id="CapteP180424"/>
    </source>
</evidence>
<dbReference type="AlphaFoldDB" id="R7U9R6"/>
<evidence type="ECO:0000313" key="2">
    <source>
        <dbReference type="EMBL" id="ELU02871.1"/>
    </source>
</evidence>
<accession>R7U9R6</accession>
<name>R7U9R6_CAPTE</name>
<dbReference type="EMBL" id="KB303698">
    <property type="protein sequence ID" value="ELU02871.1"/>
    <property type="molecule type" value="Genomic_DNA"/>
</dbReference>
<dbReference type="OMA" id="FVEFNHK"/>
<keyword evidence="4" id="KW-1185">Reference proteome</keyword>
<dbReference type="HOGENOM" id="CLU_091039_1_0_1"/>
<dbReference type="FunCoup" id="R7U9R6">
    <property type="interactions" value="492"/>
</dbReference>
<gene>
    <name evidence="2" type="ORF">CAPTEDRAFT_180424</name>
</gene>
<dbReference type="PANTHER" id="PTHR12333:SF0">
    <property type="entry name" value="COMM DOMAIN-CONTAINING PROTEIN 10"/>
    <property type="match status" value="1"/>
</dbReference>
<dbReference type="EnsemblMetazoa" id="CapteT180424">
    <property type="protein sequence ID" value="CapteP180424"/>
    <property type="gene ID" value="CapteG180424"/>
</dbReference>
<dbReference type="Pfam" id="PF07258">
    <property type="entry name" value="COMM_domain"/>
    <property type="match status" value="1"/>
</dbReference>
<dbReference type="InterPro" id="IPR017920">
    <property type="entry name" value="COMM"/>
</dbReference>
<protein>
    <recommendedName>
        <fullName evidence="1">COMM domain-containing protein</fullName>
    </recommendedName>
</protein>
<dbReference type="PROSITE" id="PS51269">
    <property type="entry name" value="COMM"/>
    <property type="match status" value="1"/>
</dbReference>
<evidence type="ECO:0000313" key="4">
    <source>
        <dbReference type="Proteomes" id="UP000014760"/>
    </source>
</evidence>
<feature type="domain" description="COMM" evidence="1">
    <location>
        <begin position="129"/>
        <end position="198"/>
    </location>
</feature>
<dbReference type="Proteomes" id="UP000014760">
    <property type="component" value="Unassembled WGS sequence"/>
</dbReference>
<dbReference type="Pfam" id="PF21672">
    <property type="entry name" value="COMM_HN"/>
    <property type="match status" value="1"/>
</dbReference>
<organism evidence="2">
    <name type="scientific">Capitella teleta</name>
    <name type="common">Polychaete worm</name>
    <dbReference type="NCBI Taxonomy" id="283909"/>
    <lineage>
        <taxon>Eukaryota</taxon>
        <taxon>Metazoa</taxon>
        <taxon>Spiralia</taxon>
        <taxon>Lophotrochozoa</taxon>
        <taxon>Annelida</taxon>
        <taxon>Polychaeta</taxon>
        <taxon>Sedentaria</taxon>
        <taxon>Scolecida</taxon>
        <taxon>Capitellidae</taxon>
        <taxon>Capitella</taxon>
    </lineage>
</organism>
<dbReference type="STRING" id="283909.R7U9R6"/>
<dbReference type="OrthoDB" id="77522at2759"/>
<evidence type="ECO:0000259" key="1">
    <source>
        <dbReference type="PROSITE" id="PS51269"/>
    </source>
</evidence>